<gene>
    <name evidence="3" type="ORF">QSP1433_LOCUS3519</name>
</gene>
<feature type="domain" description="BZIP" evidence="2">
    <location>
        <begin position="111"/>
        <end position="169"/>
    </location>
</feature>
<accession>A0A7S2RHX7</accession>
<reference evidence="3" key="1">
    <citation type="submission" date="2021-01" db="EMBL/GenBank/DDBJ databases">
        <authorList>
            <person name="Corre E."/>
            <person name="Pelletier E."/>
            <person name="Niang G."/>
            <person name="Scheremetjew M."/>
            <person name="Finn R."/>
            <person name="Kale V."/>
            <person name="Holt S."/>
            <person name="Cochrane G."/>
            <person name="Meng A."/>
            <person name="Brown T."/>
            <person name="Cohen L."/>
        </authorList>
    </citation>
    <scope>NUCLEOTIDE SEQUENCE</scope>
    <source>
        <strain evidence="3">NY070348D</strain>
    </source>
</reference>
<feature type="region of interest" description="Disordered" evidence="1">
    <location>
        <begin position="51"/>
        <end position="135"/>
    </location>
</feature>
<sequence length="506" mass="57165">MTESIFYQNLVSESNLGDDFDMFLPNIDNALLGEEQDIGWDIDDLNELSENEEVTSKDGKEVVNKKKHVKIEKGKKKEAGLKKGAEDDDKGSSEAPKGKSGITTKGAVTEADKKAKRRKQIAAASRASRARRKRELEDLREENQRLREERSQFLSKIGELQVKVENMRERGSTDMRVENALLRAQLEEHKRFVSCFKQLCDGAPTTLNARHVIYKQGSDSAQAHVLGIIAQSLADNWTSGKLPSDIDIPYQNFNFFYKYKNEYGEKRGKQGSPRKQRLNVRVDLTFPGFESSSVADFMWNSFSNTDIQQRLYRVQNIELTQLADDMPDKDTKMVYYREKLEPPLKDQDWVVLCSRRSRELAKSTLSLPPAAGKEQAEGNEQTQSGFFGKFFSSDGEPSTKRMKQEVGKAMAQVLAMSTTQHSAAPQFDNANRITSMFVQGAVTWDVNGDARLVVVFSFPEDFKIKAMEGFEDVIKKDGTMAPKFIQVLREFNELIGEHGGGDGYVL</sequence>
<dbReference type="InterPro" id="IPR004827">
    <property type="entry name" value="bZIP"/>
</dbReference>
<protein>
    <recommendedName>
        <fullName evidence="2">BZIP domain-containing protein</fullName>
    </recommendedName>
</protein>
<dbReference type="PROSITE" id="PS50217">
    <property type="entry name" value="BZIP"/>
    <property type="match status" value="1"/>
</dbReference>
<organism evidence="3">
    <name type="scientific">Mucochytrium quahogii</name>
    <dbReference type="NCBI Taxonomy" id="96639"/>
    <lineage>
        <taxon>Eukaryota</taxon>
        <taxon>Sar</taxon>
        <taxon>Stramenopiles</taxon>
        <taxon>Bigyra</taxon>
        <taxon>Labyrinthulomycetes</taxon>
        <taxon>Thraustochytrida</taxon>
        <taxon>Thraustochytriidae</taxon>
        <taxon>Mucochytrium</taxon>
    </lineage>
</organism>
<feature type="compositionally biased region" description="Basic and acidic residues" evidence="1">
    <location>
        <begin position="71"/>
        <end position="85"/>
    </location>
</feature>
<dbReference type="AlphaFoldDB" id="A0A7S2RHX7"/>
<evidence type="ECO:0000313" key="3">
    <source>
        <dbReference type="EMBL" id="CAD9671346.1"/>
    </source>
</evidence>
<evidence type="ECO:0000256" key="1">
    <source>
        <dbReference type="SAM" id="MobiDB-lite"/>
    </source>
</evidence>
<proteinExistence type="predicted"/>
<dbReference type="EMBL" id="HBHK01005926">
    <property type="protein sequence ID" value="CAD9671346.1"/>
    <property type="molecule type" value="Transcribed_RNA"/>
</dbReference>
<feature type="compositionally biased region" description="Basic and acidic residues" evidence="1">
    <location>
        <begin position="54"/>
        <end position="64"/>
    </location>
</feature>
<name>A0A7S2RHX7_9STRA</name>
<evidence type="ECO:0000259" key="2">
    <source>
        <dbReference type="PROSITE" id="PS50217"/>
    </source>
</evidence>
<dbReference type="GO" id="GO:0003700">
    <property type="term" value="F:DNA-binding transcription factor activity"/>
    <property type="evidence" value="ECO:0007669"/>
    <property type="project" value="InterPro"/>
</dbReference>